<gene>
    <name evidence="14" type="ORF">SAMN04488543_2905</name>
</gene>
<dbReference type="EC" id="3.4.11.2" evidence="4"/>
<organism evidence="14 15">
    <name type="scientific">Friedmanniella luteola</name>
    <dbReference type="NCBI Taxonomy" id="546871"/>
    <lineage>
        <taxon>Bacteria</taxon>
        <taxon>Bacillati</taxon>
        <taxon>Actinomycetota</taxon>
        <taxon>Actinomycetes</taxon>
        <taxon>Propionibacteriales</taxon>
        <taxon>Nocardioidaceae</taxon>
        <taxon>Friedmanniella</taxon>
    </lineage>
</organism>
<sequence>MSSADPGPARPRRRRRRLLLAALAALLVGALVTTVLLVLERREAAPGRTGGEPGLGDPYFPRAGNSGYDVDRYTIDLDLGAGDGSLTGTTTFVARATQDLAWFWFDLALDVRAVQVDGAAAAVSRDGATDVRVQPVRPVPVGAEFSVRVEYAGTPAAVEVDGASPVHQRGAEWSVFGEPEASAWWFPADDHPSDPALVDVSVRVPAGVEAVSVGRLASRDTGDEADFDTWHWVAGQPMATYLAFVSVGPYRLEEGVQDGRSTVYAVSEQLTGRQQRAALDRLRTSGATVRVLETMFGPYPFTELGGVVPSAPLEFGALETQTRPVYDARAITDADFAPELLAHELAHQWFGDQVTLRAWDDVVNSEGWASWVAWAVVERTGGPSAAAAFERTYAAARSDRRIWSVDLTDPGRDHLFDAVYTRGPLALQALRTLIGDEAFFGLARDWTSRPATRSFEEWQVQAQAATAVDLGPYFAAWYQAPTAPEPSPALGFP</sequence>
<evidence type="ECO:0000256" key="8">
    <source>
        <dbReference type="ARBA" id="ARBA00022801"/>
    </source>
</evidence>
<keyword evidence="6" id="KW-0645">Protease</keyword>
<evidence type="ECO:0000313" key="14">
    <source>
        <dbReference type="EMBL" id="SDT03926.1"/>
    </source>
</evidence>
<evidence type="ECO:0000256" key="7">
    <source>
        <dbReference type="ARBA" id="ARBA00022723"/>
    </source>
</evidence>
<dbReference type="STRING" id="546871.SAMN04488543_2905"/>
<proteinExistence type="inferred from homology"/>
<dbReference type="SUPFAM" id="SSF55486">
    <property type="entry name" value="Metalloproteases ('zincins'), catalytic domain"/>
    <property type="match status" value="1"/>
</dbReference>
<comment type="similarity">
    <text evidence="3">Belongs to the peptidase M1 family.</text>
</comment>
<feature type="domain" description="Peptidase M1 membrane alanine aminopeptidase" evidence="13">
    <location>
        <begin position="330"/>
        <end position="441"/>
    </location>
</feature>
<dbReference type="InterPro" id="IPR001930">
    <property type="entry name" value="Peptidase_M1"/>
</dbReference>
<dbReference type="GO" id="GO:0008270">
    <property type="term" value="F:zinc ion binding"/>
    <property type="evidence" value="ECO:0007669"/>
    <property type="project" value="InterPro"/>
</dbReference>
<dbReference type="GO" id="GO:0016285">
    <property type="term" value="F:alanyl aminopeptidase activity"/>
    <property type="evidence" value="ECO:0007669"/>
    <property type="project" value="UniProtKB-EC"/>
</dbReference>
<dbReference type="Pfam" id="PF01433">
    <property type="entry name" value="Peptidase_M1"/>
    <property type="match status" value="1"/>
</dbReference>
<comment type="catalytic activity">
    <reaction evidence="1">
        <text>Release of an N-terminal amino acid, Xaa-|-Yaa- from a peptide, amide or arylamide. Xaa is preferably Ala, but may be most amino acids including Pro (slow action). When a terminal hydrophobic residue is followed by a prolyl residue, the two may be released as an intact Xaa-Pro dipeptide.</text>
        <dbReference type="EC" id="3.4.11.2"/>
    </reaction>
</comment>
<dbReference type="InterPro" id="IPR027268">
    <property type="entry name" value="Peptidase_M4/M1_CTD_sf"/>
</dbReference>
<evidence type="ECO:0000256" key="11">
    <source>
        <dbReference type="ARBA" id="ARBA00029811"/>
    </source>
</evidence>
<evidence type="ECO:0000256" key="10">
    <source>
        <dbReference type="ARBA" id="ARBA00023049"/>
    </source>
</evidence>
<dbReference type="OrthoDB" id="3885507at2"/>
<comment type="cofactor">
    <cofactor evidence="2">
        <name>Zn(2+)</name>
        <dbReference type="ChEBI" id="CHEBI:29105"/>
    </cofactor>
</comment>
<evidence type="ECO:0000313" key="15">
    <source>
        <dbReference type="Proteomes" id="UP000199092"/>
    </source>
</evidence>
<dbReference type="GO" id="GO:0006508">
    <property type="term" value="P:proteolysis"/>
    <property type="evidence" value="ECO:0007669"/>
    <property type="project" value="UniProtKB-KW"/>
</dbReference>
<reference evidence="14 15" key="1">
    <citation type="submission" date="2016-10" db="EMBL/GenBank/DDBJ databases">
        <authorList>
            <person name="de Groot N.N."/>
        </authorList>
    </citation>
    <scope>NUCLEOTIDE SEQUENCE [LARGE SCALE GENOMIC DNA]</scope>
    <source>
        <strain evidence="14 15">DSM 21741</strain>
    </source>
</reference>
<dbReference type="EMBL" id="LT629749">
    <property type="protein sequence ID" value="SDT03926.1"/>
    <property type="molecule type" value="Genomic_DNA"/>
</dbReference>
<evidence type="ECO:0000256" key="5">
    <source>
        <dbReference type="ARBA" id="ARBA00015611"/>
    </source>
</evidence>
<dbReference type="SUPFAM" id="SSF63737">
    <property type="entry name" value="Leukotriene A4 hydrolase N-terminal domain"/>
    <property type="match status" value="1"/>
</dbReference>
<evidence type="ECO:0000256" key="12">
    <source>
        <dbReference type="ARBA" id="ARBA00031533"/>
    </source>
</evidence>
<evidence type="ECO:0000256" key="2">
    <source>
        <dbReference type="ARBA" id="ARBA00001947"/>
    </source>
</evidence>
<dbReference type="InterPro" id="IPR014782">
    <property type="entry name" value="Peptidase_M1_dom"/>
</dbReference>
<dbReference type="InterPro" id="IPR042097">
    <property type="entry name" value="Aminopeptidase_N-like_N_sf"/>
</dbReference>
<dbReference type="AlphaFoldDB" id="A0A1H1X5M1"/>
<protein>
    <recommendedName>
        <fullName evidence="5">Aminopeptidase N</fullName>
        <ecNumber evidence="4">3.4.11.2</ecNumber>
    </recommendedName>
    <alternativeName>
        <fullName evidence="11">Alanine aminopeptidase</fullName>
    </alternativeName>
    <alternativeName>
        <fullName evidence="12">Lysyl aminopeptidase</fullName>
    </alternativeName>
</protein>
<dbReference type="InterPro" id="IPR050344">
    <property type="entry name" value="Peptidase_M1_aminopeptidases"/>
</dbReference>
<evidence type="ECO:0000256" key="6">
    <source>
        <dbReference type="ARBA" id="ARBA00022670"/>
    </source>
</evidence>
<accession>A0A1H1X5M1</accession>
<keyword evidence="9" id="KW-0862">Zinc</keyword>
<dbReference type="GO" id="GO:0008237">
    <property type="term" value="F:metallopeptidase activity"/>
    <property type="evidence" value="ECO:0007669"/>
    <property type="project" value="UniProtKB-KW"/>
</dbReference>
<dbReference type="Gene3D" id="1.10.390.10">
    <property type="entry name" value="Neutral Protease Domain 2"/>
    <property type="match status" value="1"/>
</dbReference>
<evidence type="ECO:0000256" key="1">
    <source>
        <dbReference type="ARBA" id="ARBA00000098"/>
    </source>
</evidence>
<dbReference type="PANTHER" id="PTHR11533:SF297">
    <property type="entry name" value="AMINOPEPTIDASE N"/>
    <property type="match status" value="1"/>
</dbReference>
<keyword evidence="8" id="KW-0378">Hydrolase</keyword>
<dbReference type="CDD" id="cd09603">
    <property type="entry name" value="M1_APN_like"/>
    <property type="match status" value="1"/>
</dbReference>
<evidence type="ECO:0000256" key="3">
    <source>
        <dbReference type="ARBA" id="ARBA00010136"/>
    </source>
</evidence>
<dbReference type="PRINTS" id="PR00756">
    <property type="entry name" value="ALADIPTASE"/>
</dbReference>
<evidence type="ECO:0000256" key="4">
    <source>
        <dbReference type="ARBA" id="ARBA00012564"/>
    </source>
</evidence>
<dbReference type="PANTHER" id="PTHR11533">
    <property type="entry name" value="PROTEASE M1 ZINC METALLOPROTEASE"/>
    <property type="match status" value="1"/>
</dbReference>
<keyword evidence="7" id="KW-0479">Metal-binding</keyword>
<keyword evidence="10" id="KW-0482">Metalloprotease</keyword>
<dbReference type="RefSeq" id="WP_091413757.1">
    <property type="nucleotide sequence ID" value="NZ_LT629749.1"/>
</dbReference>
<name>A0A1H1X5M1_9ACTN</name>
<dbReference type="Gene3D" id="2.60.40.1730">
    <property type="entry name" value="tricorn interacting facor f3 domain"/>
    <property type="match status" value="1"/>
</dbReference>
<evidence type="ECO:0000256" key="9">
    <source>
        <dbReference type="ARBA" id="ARBA00022833"/>
    </source>
</evidence>
<keyword evidence="15" id="KW-1185">Reference proteome</keyword>
<evidence type="ECO:0000259" key="13">
    <source>
        <dbReference type="Pfam" id="PF01433"/>
    </source>
</evidence>
<dbReference type="Proteomes" id="UP000199092">
    <property type="component" value="Chromosome I"/>
</dbReference>